<feature type="chain" id="PRO_5045864651" evidence="1">
    <location>
        <begin position="19"/>
        <end position="492"/>
    </location>
</feature>
<keyword evidence="1" id="KW-0732">Signal</keyword>
<feature type="signal peptide" evidence="1">
    <location>
        <begin position="1"/>
        <end position="18"/>
    </location>
</feature>
<gene>
    <name evidence="2" type="ORF">GCM10023186_09210</name>
</gene>
<organism evidence="2 3">
    <name type="scientific">Hymenobacter koreensis</name>
    <dbReference type="NCBI Taxonomy" id="1084523"/>
    <lineage>
        <taxon>Bacteria</taxon>
        <taxon>Pseudomonadati</taxon>
        <taxon>Bacteroidota</taxon>
        <taxon>Cytophagia</taxon>
        <taxon>Cytophagales</taxon>
        <taxon>Hymenobacteraceae</taxon>
        <taxon>Hymenobacter</taxon>
    </lineage>
</organism>
<sequence>MKRLLLWVLLLAPLALRAQPTQPARLELLMRAEESDVRVLPLADSSVALVTESIARGSFRETYALLHYSSKLEPMQHTELPVPREYVLSQASAELPYAYVLFQSQYSAAKLLLLRVNMRTGALREYRFDTEKVDDVFSLEALSGNLFATVEVDGHLTVLHLDVAQEQFRLLTSLYEPLPTQLTFLADSVSNRLAFVLSQSNGYRSRLQIKQLSAQGKLLGSQFIQAESERGLITAELSPGDSVSRLLTGTYTLRDPRYSQGLFATDITPAATLRTPLRFYDFLTLKHFFDFMKPERAARLRARAAKRRAEGREVRLHYRLLTHRLIPFQQGHVLVGEVYYPRYRYDSPYGTMLYALRAFDGYRSTQAIVCGFDKNGTLLWDNSFLLKNADKYTLAETVRVRPMPDGQRLALAYTNEEFVRYKIIDRTAPASNDLQVPILTNLEGRKEKIVTTSQEGILPWYGSRFLAFGYHRVRPERGDSREVFFVNAVAFD</sequence>
<comment type="caution">
    <text evidence="2">The sequence shown here is derived from an EMBL/GenBank/DDBJ whole genome shotgun (WGS) entry which is preliminary data.</text>
</comment>
<reference evidence="3" key="1">
    <citation type="journal article" date="2019" name="Int. J. Syst. Evol. Microbiol.">
        <title>The Global Catalogue of Microorganisms (GCM) 10K type strain sequencing project: providing services to taxonomists for standard genome sequencing and annotation.</title>
        <authorList>
            <consortium name="The Broad Institute Genomics Platform"/>
            <consortium name="The Broad Institute Genome Sequencing Center for Infectious Disease"/>
            <person name="Wu L."/>
            <person name="Ma J."/>
        </authorList>
    </citation>
    <scope>NUCLEOTIDE SEQUENCE [LARGE SCALE GENOMIC DNA]</scope>
    <source>
        <strain evidence="3">JCM 17924</strain>
    </source>
</reference>
<evidence type="ECO:0000256" key="1">
    <source>
        <dbReference type="SAM" id="SignalP"/>
    </source>
</evidence>
<name>A0ABP8IVV3_9BACT</name>
<dbReference type="RefSeq" id="WP_345221821.1">
    <property type="nucleotide sequence ID" value="NZ_BAABHA010000002.1"/>
</dbReference>
<evidence type="ECO:0000313" key="3">
    <source>
        <dbReference type="Proteomes" id="UP001500454"/>
    </source>
</evidence>
<accession>A0ABP8IVV3</accession>
<evidence type="ECO:0000313" key="2">
    <source>
        <dbReference type="EMBL" id="GAA4375907.1"/>
    </source>
</evidence>
<proteinExistence type="predicted"/>
<dbReference type="EMBL" id="BAABHA010000002">
    <property type="protein sequence ID" value="GAA4375907.1"/>
    <property type="molecule type" value="Genomic_DNA"/>
</dbReference>
<dbReference type="Proteomes" id="UP001500454">
    <property type="component" value="Unassembled WGS sequence"/>
</dbReference>
<keyword evidence="3" id="KW-1185">Reference proteome</keyword>
<protein>
    <submittedName>
        <fullName evidence="2">Uncharacterized protein</fullName>
    </submittedName>
</protein>